<keyword evidence="1" id="KW-0732">Signal</keyword>
<evidence type="ECO:0000313" key="2">
    <source>
        <dbReference type="EMBL" id="GII30293.1"/>
    </source>
</evidence>
<feature type="chain" id="PRO_5035245030" description="Calcineurin-like phosphoesterase domain-containing protein" evidence="1">
    <location>
        <begin position="25"/>
        <end position="334"/>
    </location>
</feature>
<proteinExistence type="predicted"/>
<comment type="caution">
    <text evidence="2">The sequence shown here is derived from an EMBL/GenBank/DDBJ whole genome shotgun (WGS) entry which is preliminary data.</text>
</comment>
<dbReference type="Gene3D" id="3.60.21.10">
    <property type="match status" value="1"/>
</dbReference>
<sequence length="334" mass="36482">MRRTLAAAAVGAVVLLGGTLTANASDGSKRNDDHGGSNRTYEIALIGDMPYGDVGRAQFPRVIDEINADHGIAFTVFDGDIKNGSERCDQPAYDLAVKNFASFRRPLVYVPGDNEWTDCDRANNGSYDPNERLALVRRMFAAKPYSLGRQMLKLDRQSPAFPENVRWQYGAVTYMGLNIPGSDNNAAQFDATGKQIDGDQAEYTARNAANLDWLGKGFAAAKAAHSKAIVIVLQADMWTTEPTAHFADTKRKLAQLSIAFPGQILLVNGDSHVLKIDKPLTDANDQAIQNVTRVQTFGSAQNHWVSAEIDPTNPDVFTFHQHIVTANLPTYVSP</sequence>
<keyword evidence="3" id="KW-1185">Reference proteome</keyword>
<evidence type="ECO:0000313" key="3">
    <source>
        <dbReference type="Proteomes" id="UP000650628"/>
    </source>
</evidence>
<dbReference type="RefSeq" id="WP_203954266.1">
    <property type="nucleotide sequence ID" value="NZ_BOOO01000019.1"/>
</dbReference>
<dbReference type="SUPFAM" id="SSF56300">
    <property type="entry name" value="Metallo-dependent phosphatases"/>
    <property type="match status" value="1"/>
</dbReference>
<dbReference type="EMBL" id="BOOO01000019">
    <property type="protein sequence ID" value="GII30293.1"/>
    <property type="molecule type" value="Genomic_DNA"/>
</dbReference>
<dbReference type="AlphaFoldDB" id="A0A8J3TNI4"/>
<name>A0A8J3TNI4_9ACTN</name>
<gene>
    <name evidence="2" type="ORF">Pmi06nite_37350</name>
</gene>
<accession>A0A8J3TNI4</accession>
<evidence type="ECO:0000256" key="1">
    <source>
        <dbReference type="SAM" id="SignalP"/>
    </source>
</evidence>
<organism evidence="2 3">
    <name type="scientific">Planotetraspora mira</name>
    <dbReference type="NCBI Taxonomy" id="58121"/>
    <lineage>
        <taxon>Bacteria</taxon>
        <taxon>Bacillati</taxon>
        <taxon>Actinomycetota</taxon>
        <taxon>Actinomycetes</taxon>
        <taxon>Streptosporangiales</taxon>
        <taxon>Streptosporangiaceae</taxon>
        <taxon>Planotetraspora</taxon>
    </lineage>
</organism>
<dbReference type="InterPro" id="IPR029052">
    <property type="entry name" value="Metallo-depent_PP-like"/>
</dbReference>
<reference evidence="2 3" key="1">
    <citation type="submission" date="2021-01" db="EMBL/GenBank/DDBJ databases">
        <title>Whole genome shotgun sequence of Planotetraspora mira NBRC 15435.</title>
        <authorList>
            <person name="Komaki H."/>
            <person name="Tamura T."/>
        </authorList>
    </citation>
    <scope>NUCLEOTIDE SEQUENCE [LARGE SCALE GENOMIC DNA]</scope>
    <source>
        <strain evidence="2 3">NBRC 15435</strain>
    </source>
</reference>
<evidence type="ECO:0008006" key="4">
    <source>
        <dbReference type="Google" id="ProtNLM"/>
    </source>
</evidence>
<feature type="signal peptide" evidence="1">
    <location>
        <begin position="1"/>
        <end position="24"/>
    </location>
</feature>
<dbReference type="Proteomes" id="UP000650628">
    <property type="component" value="Unassembled WGS sequence"/>
</dbReference>
<protein>
    <recommendedName>
        <fullName evidence="4">Calcineurin-like phosphoesterase domain-containing protein</fullName>
    </recommendedName>
</protein>